<organism evidence="2 3">
    <name type="scientific">Enterococcus diestrammenae</name>
    <dbReference type="NCBI Taxonomy" id="1155073"/>
    <lineage>
        <taxon>Bacteria</taxon>
        <taxon>Bacillati</taxon>
        <taxon>Bacillota</taxon>
        <taxon>Bacilli</taxon>
        <taxon>Lactobacillales</taxon>
        <taxon>Enterococcaceae</taxon>
        <taxon>Enterococcus</taxon>
    </lineage>
</organism>
<protein>
    <recommendedName>
        <fullName evidence="4">Lipoprotein</fullName>
    </recommendedName>
</protein>
<gene>
    <name evidence="2" type="ORF">BAU18_003015</name>
</gene>
<dbReference type="Proteomes" id="UP001429357">
    <property type="component" value="Unassembled WGS sequence"/>
</dbReference>
<comment type="caution">
    <text evidence="2">The sequence shown here is derived from an EMBL/GenBank/DDBJ whole genome shotgun (WGS) entry which is preliminary data.</text>
</comment>
<proteinExistence type="predicted"/>
<name>A0ABV0F5Q9_9ENTE</name>
<reference evidence="3" key="1">
    <citation type="submission" date="2016-06" db="EMBL/GenBank/DDBJ databases">
        <title>Four novel species of enterococci isolated from chicken manure.</title>
        <authorList>
            <person name="Van Tyne D."/>
        </authorList>
    </citation>
    <scope>NUCLEOTIDE SEQUENCE [LARGE SCALE GENOMIC DNA]</scope>
    <source>
        <strain evidence="3">JM9A</strain>
    </source>
</reference>
<feature type="signal peptide" evidence="1">
    <location>
        <begin position="1"/>
        <end position="21"/>
    </location>
</feature>
<keyword evidence="1" id="KW-0732">Signal</keyword>
<evidence type="ECO:0008006" key="4">
    <source>
        <dbReference type="Google" id="ProtNLM"/>
    </source>
</evidence>
<keyword evidence="3" id="KW-1185">Reference proteome</keyword>
<dbReference type="EMBL" id="MAEI02000002">
    <property type="protein sequence ID" value="MEO1783395.1"/>
    <property type="molecule type" value="Genomic_DNA"/>
</dbReference>
<evidence type="ECO:0000313" key="3">
    <source>
        <dbReference type="Proteomes" id="UP001429357"/>
    </source>
</evidence>
<sequence length="133" mass="15208">MKLLRLAFAFLLTFGITGCSSQPTEKIGNSEKYSKEEIGSAINEVVNSYSQYLDSGELLSIEYDEKESNQLVVDYLPRLDISYQNKENIIFLNSTIKTGKVQGALDSYTKYDNYYWVLEGPKTWKIIYAGFKN</sequence>
<evidence type="ECO:0000313" key="2">
    <source>
        <dbReference type="EMBL" id="MEO1783395.1"/>
    </source>
</evidence>
<feature type="chain" id="PRO_5046985887" description="Lipoprotein" evidence="1">
    <location>
        <begin position="22"/>
        <end position="133"/>
    </location>
</feature>
<dbReference type="PROSITE" id="PS51257">
    <property type="entry name" value="PROKAR_LIPOPROTEIN"/>
    <property type="match status" value="1"/>
</dbReference>
<evidence type="ECO:0000256" key="1">
    <source>
        <dbReference type="SAM" id="SignalP"/>
    </source>
</evidence>
<accession>A0ABV0F5Q9</accession>
<dbReference type="RefSeq" id="WP_161869460.1">
    <property type="nucleotide sequence ID" value="NZ_MAEI02000002.1"/>
</dbReference>
<reference evidence="2 3" key="2">
    <citation type="submission" date="2024-02" db="EMBL/GenBank/DDBJ databases">
        <title>The Genome Sequence of Enterococcus diestrammenae JM9A.</title>
        <authorList>
            <person name="Earl A."/>
            <person name="Manson A."/>
            <person name="Gilmore M."/>
            <person name="Sanders J."/>
            <person name="Shea T."/>
            <person name="Howe W."/>
            <person name="Livny J."/>
            <person name="Cuomo C."/>
            <person name="Neafsey D."/>
            <person name="Birren B."/>
        </authorList>
    </citation>
    <scope>NUCLEOTIDE SEQUENCE [LARGE SCALE GENOMIC DNA]</scope>
    <source>
        <strain evidence="2 3">JM9A</strain>
    </source>
</reference>